<protein>
    <submittedName>
        <fullName evidence="1">Putative ABC transporter ATP-binding protein</fullName>
    </submittedName>
</protein>
<name>A8IHR3_AZOC5</name>
<reference evidence="1 2" key="6">
    <citation type="journal article" date="2011" name="Appl. Environ. Microbiol.">
        <title>Involvement of the azorhizobial chromosome partition gene (parA) in the onset of bacteroid differentiation during Sesbania rostrata stem nodule development.</title>
        <authorList>
            <person name="Liu CT."/>
            <person name="Lee KB."/>
            <person name="Wang YS."/>
            <person name="Peng MH."/>
            <person name="Lee KT."/>
            <person name="Suzuki S."/>
            <person name="Suzuki T."/>
            <person name="Oyaizu H."/>
        </authorList>
    </citation>
    <scope>NUCLEOTIDE SEQUENCE [LARGE SCALE GENOMIC DNA]</scope>
    <source>
        <strain evidence="2">ATCC 43989 / DSM 5975 / JCM 20966 / LMG 6465 / NBRC 14845 / NCIMB 13405 / ORS 571</strain>
    </source>
</reference>
<proteinExistence type="predicted"/>
<keyword evidence="2" id="KW-1185">Reference proteome</keyword>
<dbReference type="SUPFAM" id="SSF52540">
    <property type="entry name" value="P-loop containing nucleoside triphosphate hydrolases"/>
    <property type="match status" value="1"/>
</dbReference>
<dbReference type="EMBL" id="AP009384">
    <property type="protein sequence ID" value="BAF89309.1"/>
    <property type="molecule type" value="Genomic_DNA"/>
</dbReference>
<accession>A8IHR3</accession>
<dbReference type="Gene3D" id="3.40.50.300">
    <property type="entry name" value="P-loop containing nucleotide triphosphate hydrolases"/>
    <property type="match status" value="1"/>
</dbReference>
<dbReference type="HOGENOM" id="CLU_2566486_0_0_5"/>
<dbReference type="Proteomes" id="UP000000270">
    <property type="component" value="Chromosome"/>
</dbReference>
<evidence type="ECO:0000313" key="2">
    <source>
        <dbReference type="Proteomes" id="UP000000270"/>
    </source>
</evidence>
<reference evidence="1 2" key="5">
    <citation type="journal article" date="2010" name="Appl. Environ. Microbiol.">
        <title>phrR-like gene praR of Azorhizobium caulinodans ORS571 is essential for symbiosis with Sesbania rostrata and is involved in expression of reb genes.</title>
        <authorList>
            <person name="Akiba N."/>
            <person name="Aono T."/>
            <person name="Toyazaki H."/>
            <person name="Sato S."/>
            <person name="Oyaizu H."/>
        </authorList>
    </citation>
    <scope>NUCLEOTIDE SEQUENCE [LARGE SCALE GENOMIC DNA]</scope>
    <source>
        <strain evidence="2">ATCC 43989 / DSM 5975 / JCM 20966 / LMG 6465 / NBRC 14845 / NCIMB 13405 / ORS 571</strain>
    </source>
</reference>
<organism evidence="1 2">
    <name type="scientific">Azorhizobium caulinodans (strain ATCC 43989 / DSM 5975 / JCM 20966 / LMG 6465 / NBRC 14845 / NCIMB 13405 / ORS 571)</name>
    <dbReference type="NCBI Taxonomy" id="438753"/>
    <lineage>
        <taxon>Bacteria</taxon>
        <taxon>Pseudomonadati</taxon>
        <taxon>Pseudomonadota</taxon>
        <taxon>Alphaproteobacteria</taxon>
        <taxon>Hyphomicrobiales</taxon>
        <taxon>Xanthobacteraceae</taxon>
        <taxon>Azorhizobium</taxon>
    </lineage>
</organism>
<gene>
    <name evidence="1" type="ordered locus">AZC_3311</name>
</gene>
<dbReference type="PANTHER" id="PTHR43394:SF1">
    <property type="entry name" value="ATP-BINDING CASSETTE SUB-FAMILY B MEMBER 10, MITOCHONDRIAL"/>
    <property type="match status" value="1"/>
</dbReference>
<reference evidence="1 2" key="4">
    <citation type="journal article" date="2009" name="Appl. Environ. Microbiol.">
        <title>Comparative genome-wide transcriptional profiling of Azorhizobium caulinodans ORS571 grown under free-living and symbiotic conditions.</title>
        <authorList>
            <person name="Tsukada S."/>
            <person name="Aono T."/>
            <person name="Akiba N."/>
            <person name="Lee KB."/>
            <person name="Liu CT."/>
            <person name="Toyazaki H."/>
            <person name="Oyaizu H."/>
        </authorList>
    </citation>
    <scope>NUCLEOTIDE SEQUENCE [LARGE SCALE GENOMIC DNA]</scope>
    <source>
        <strain evidence="2">ATCC 43989 / DSM 5975 / JCM 20966 / LMG 6465 / NBRC 14845 / NCIMB 13405 / ORS 571</strain>
    </source>
</reference>
<dbReference type="eggNOG" id="COG1132">
    <property type="taxonomic scope" value="Bacteria"/>
</dbReference>
<keyword evidence="1" id="KW-0067">ATP-binding</keyword>
<reference evidence="1 2" key="1">
    <citation type="journal article" date="2007" name="Appl. Environ. Microbiol.">
        <title>Rhizobial factors required for stem nodule maturation and maintenance in Sesbania rostrata-Azorhizobium caulinodans ORS571 symbiosis.</title>
        <authorList>
            <person name="Suzuki S."/>
            <person name="Aono T."/>
            <person name="Lee KB."/>
            <person name="Suzuki T."/>
            <person name="Liu CT."/>
            <person name="Miwa H."/>
            <person name="Wakao S."/>
            <person name="Iki T."/>
            <person name="Oyaizu H."/>
        </authorList>
    </citation>
    <scope>NUCLEOTIDE SEQUENCE [LARGE SCALE GENOMIC DNA]</scope>
    <source>
        <strain evidence="2">ATCC 43989 / DSM 5975 / JCM 20966 / LMG 6465 / NBRC 14845 / NCIMB 13405 / ORS 571</strain>
    </source>
</reference>
<dbReference type="InterPro" id="IPR027417">
    <property type="entry name" value="P-loop_NTPase"/>
</dbReference>
<reference evidence="1 2" key="3">
    <citation type="journal article" date="2008" name="BMC Genomics">
        <title>The genome of the versatile nitrogen fixer Azorhizobium caulinodans ORS571.</title>
        <authorList>
            <person name="Lee KB."/>
            <person name="Backer P.D."/>
            <person name="Aono T."/>
            <person name="Liu CT."/>
            <person name="Suzuki S."/>
            <person name="Suzuki T."/>
            <person name="Kaneko T."/>
            <person name="Yamada M."/>
            <person name="Tabata S."/>
            <person name="Kupfer D.M."/>
            <person name="Najar F.Z."/>
            <person name="Wiley G.B."/>
            <person name="Roe B."/>
            <person name="Binnewies T.T."/>
            <person name="Ussery D.W."/>
            <person name="D'Haeze W."/>
            <person name="Herder J.D."/>
            <person name="Gevers D."/>
            <person name="Vereecke D."/>
            <person name="Holsters M."/>
            <person name="Oyaizu H."/>
        </authorList>
    </citation>
    <scope>NUCLEOTIDE SEQUENCE [LARGE SCALE GENOMIC DNA]</scope>
    <source>
        <strain evidence="2">ATCC 43989 / DSM 5975 / JCM 20966 / LMG 6465 / NBRC 14845 / NCIMB 13405 / ORS 571</strain>
    </source>
</reference>
<sequence length="81" mass="8845">MPVPVSIAGGGASRLKHSGGARQRVVIAHRLSTVRTLDRLLVFDHGRIAEQGRPADLLRLDGGLYRRLHERQTLDLGLAAE</sequence>
<dbReference type="InterPro" id="IPR039421">
    <property type="entry name" value="Type_1_exporter"/>
</dbReference>
<dbReference type="GO" id="GO:0015421">
    <property type="term" value="F:ABC-type oligopeptide transporter activity"/>
    <property type="evidence" value="ECO:0007669"/>
    <property type="project" value="TreeGrafter"/>
</dbReference>
<dbReference type="GO" id="GO:0005524">
    <property type="term" value="F:ATP binding"/>
    <property type="evidence" value="ECO:0007669"/>
    <property type="project" value="UniProtKB-KW"/>
</dbReference>
<dbReference type="STRING" id="438753.AZC_3311"/>
<reference evidence="2" key="2">
    <citation type="submission" date="2007-04" db="EMBL/GenBank/DDBJ databases">
        <title>Complete genome sequence of the nitrogen-fixing bacterium Azorhizobium caulinodans ORS571.</title>
        <authorList>
            <person name="Lee K.B."/>
            <person name="Backer P.D."/>
            <person name="Aono T."/>
            <person name="Liu C.T."/>
            <person name="Suzuki S."/>
            <person name="Suzuki T."/>
            <person name="Kaneko T."/>
            <person name="Yamada M."/>
            <person name="Tabata S."/>
            <person name="Kupfer D.M."/>
            <person name="Najar F.Z."/>
            <person name="Wiley G.B."/>
            <person name="Roe B."/>
            <person name="Binnewies T."/>
            <person name="Ussery D."/>
            <person name="Vereecke D."/>
            <person name="Gevers D."/>
            <person name="Holsters M."/>
            <person name="Oyaizu H."/>
        </authorList>
    </citation>
    <scope>NUCLEOTIDE SEQUENCE [LARGE SCALE GENOMIC DNA]</scope>
    <source>
        <strain evidence="2">ATCC 43989 / DSM 5975 / JCM 20966 / LMG 6465 / NBRC 14845 / NCIMB 13405 / ORS 571</strain>
    </source>
</reference>
<evidence type="ECO:0000313" key="1">
    <source>
        <dbReference type="EMBL" id="BAF89309.1"/>
    </source>
</evidence>
<dbReference type="PANTHER" id="PTHR43394">
    <property type="entry name" value="ATP-DEPENDENT PERMEASE MDL1, MITOCHONDRIAL"/>
    <property type="match status" value="1"/>
</dbReference>
<keyword evidence="1" id="KW-0547">Nucleotide-binding</keyword>
<dbReference type="KEGG" id="azc:AZC_3311"/>
<dbReference type="AlphaFoldDB" id="A8IHR3"/>